<dbReference type="Gene3D" id="3.40.50.300">
    <property type="entry name" value="P-loop containing nucleotide triphosphate hydrolases"/>
    <property type="match status" value="1"/>
</dbReference>
<dbReference type="InterPro" id="IPR013986">
    <property type="entry name" value="DExx_box_DNA_helicase_dom_sf"/>
</dbReference>
<dbReference type="GO" id="GO:0003677">
    <property type="term" value="F:DNA binding"/>
    <property type="evidence" value="ECO:0007669"/>
    <property type="project" value="UniProtKB-KW"/>
</dbReference>
<dbReference type="OrthoDB" id="1470711at2759"/>
<dbReference type="InterPro" id="IPR027417">
    <property type="entry name" value="P-loop_NTPase"/>
</dbReference>
<dbReference type="GO" id="GO:0016787">
    <property type="term" value="F:hydrolase activity"/>
    <property type="evidence" value="ECO:0007669"/>
    <property type="project" value="UniProtKB-UniRule"/>
</dbReference>
<evidence type="ECO:0000256" key="2">
    <source>
        <dbReference type="ARBA" id="ARBA00022801"/>
    </source>
</evidence>
<dbReference type="PANTHER" id="PTHR11070:SF2">
    <property type="entry name" value="ATP-DEPENDENT DNA HELICASE SRS2"/>
    <property type="match status" value="1"/>
</dbReference>
<gene>
    <name evidence="8" type="ORF">PICMEDRAFT_41965</name>
</gene>
<evidence type="ECO:0000256" key="3">
    <source>
        <dbReference type="ARBA" id="ARBA00022806"/>
    </source>
</evidence>
<dbReference type="PROSITE" id="PS51198">
    <property type="entry name" value="UVRD_HELICASE_ATP_BIND"/>
    <property type="match status" value="1"/>
</dbReference>
<keyword evidence="4 6" id="KW-0067">ATP-binding</keyword>
<dbReference type="Pfam" id="PF00580">
    <property type="entry name" value="UvrD-helicase"/>
    <property type="match status" value="1"/>
</dbReference>
<keyword evidence="1 6" id="KW-0547">Nucleotide-binding</keyword>
<dbReference type="AlphaFoldDB" id="A0A1E3NPV7"/>
<dbReference type="GO" id="GO:0005524">
    <property type="term" value="F:ATP binding"/>
    <property type="evidence" value="ECO:0007669"/>
    <property type="project" value="UniProtKB-UniRule"/>
</dbReference>
<keyword evidence="5" id="KW-0238">DNA-binding</keyword>
<dbReference type="Gene3D" id="1.10.10.160">
    <property type="match status" value="1"/>
</dbReference>
<protein>
    <recommendedName>
        <fullName evidence="7">UvrD-like helicase ATP-binding domain-containing protein</fullName>
    </recommendedName>
</protein>
<keyword evidence="9" id="KW-1185">Reference proteome</keyword>
<dbReference type="GO" id="GO:0000725">
    <property type="term" value="P:recombinational repair"/>
    <property type="evidence" value="ECO:0007669"/>
    <property type="project" value="TreeGrafter"/>
</dbReference>
<dbReference type="InterPro" id="IPR014016">
    <property type="entry name" value="UvrD-like_ATP-bd"/>
</dbReference>
<dbReference type="SUPFAM" id="SSF52540">
    <property type="entry name" value="P-loop containing nucleoside triphosphate hydrolases"/>
    <property type="match status" value="1"/>
</dbReference>
<accession>A0A1E3NPV7</accession>
<sequence>MDISQTEYERLFGTLNENQTNALTTTNDCVLEIVAGPGTGKTKLLVSRVAYLLLNHKLPASGIIVTTFTKKAANEMIERLSSVLKNYDGINLKQLQIGTFHSICFGYLKFFGKSIGLNKFTIADNKDQKDVLLKAINSLGLEDVKTDKSSIKRVQSYISQQKSLGLHPEDVTIADPSDRIEAQHFQVYSEYQKILKQNALIDFDDILVHTYKLLTIRPECVSHVKHILVDEFQDTNTIQLKLIFKFTQYCKDNITIVGDADQKDKILLSNNNKEDPVHYICHKSHDDESIFIADKISNVMNDSDNSYTPKDFAIIVRVSRTFLSLERELTRKGIPYKIVKGQSFWDLKEI</sequence>
<proteinExistence type="predicted"/>
<dbReference type="PANTHER" id="PTHR11070">
    <property type="entry name" value="UVRD / RECB / PCRA DNA HELICASE FAMILY MEMBER"/>
    <property type="match status" value="1"/>
</dbReference>
<dbReference type="GO" id="GO:0043138">
    <property type="term" value="F:3'-5' DNA helicase activity"/>
    <property type="evidence" value="ECO:0007669"/>
    <property type="project" value="TreeGrafter"/>
</dbReference>
<feature type="non-terminal residue" evidence="8">
    <location>
        <position position="350"/>
    </location>
</feature>
<organism evidence="8 9">
    <name type="scientific">Pichia membranifaciens NRRL Y-2026</name>
    <dbReference type="NCBI Taxonomy" id="763406"/>
    <lineage>
        <taxon>Eukaryota</taxon>
        <taxon>Fungi</taxon>
        <taxon>Dikarya</taxon>
        <taxon>Ascomycota</taxon>
        <taxon>Saccharomycotina</taxon>
        <taxon>Pichiomycetes</taxon>
        <taxon>Pichiales</taxon>
        <taxon>Pichiaceae</taxon>
        <taxon>Pichia</taxon>
    </lineage>
</organism>
<dbReference type="STRING" id="763406.A0A1E3NPV7"/>
<dbReference type="InterPro" id="IPR000212">
    <property type="entry name" value="DNA_helicase_UvrD/REP"/>
</dbReference>
<dbReference type="Proteomes" id="UP000094455">
    <property type="component" value="Unassembled WGS sequence"/>
</dbReference>
<evidence type="ECO:0000256" key="4">
    <source>
        <dbReference type="ARBA" id="ARBA00022840"/>
    </source>
</evidence>
<evidence type="ECO:0000313" key="8">
    <source>
        <dbReference type="EMBL" id="ODQ48144.1"/>
    </source>
</evidence>
<evidence type="ECO:0000259" key="7">
    <source>
        <dbReference type="PROSITE" id="PS51198"/>
    </source>
</evidence>
<dbReference type="EMBL" id="KV454002">
    <property type="protein sequence ID" value="ODQ48144.1"/>
    <property type="molecule type" value="Genomic_DNA"/>
</dbReference>
<feature type="domain" description="UvrD-like helicase ATP-binding" evidence="7">
    <location>
        <begin position="14"/>
        <end position="325"/>
    </location>
</feature>
<evidence type="ECO:0000256" key="6">
    <source>
        <dbReference type="PROSITE-ProRule" id="PRU00560"/>
    </source>
</evidence>
<evidence type="ECO:0000256" key="1">
    <source>
        <dbReference type="ARBA" id="ARBA00022741"/>
    </source>
</evidence>
<feature type="binding site" evidence="6">
    <location>
        <begin position="35"/>
        <end position="42"/>
    </location>
    <ligand>
        <name>ATP</name>
        <dbReference type="ChEBI" id="CHEBI:30616"/>
    </ligand>
</feature>
<dbReference type="GeneID" id="30179804"/>
<reference evidence="8 9" key="1">
    <citation type="journal article" date="2016" name="Proc. Natl. Acad. Sci. U.S.A.">
        <title>Comparative genomics of biotechnologically important yeasts.</title>
        <authorList>
            <person name="Riley R."/>
            <person name="Haridas S."/>
            <person name="Wolfe K.H."/>
            <person name="Lopes M.R."/>
            <person name="Hittinger C.T."/>
            <person name="Goeker M."/>
            <person name="Salamov A.A."/>
            <person name="Wisecaver J.H."/>
            <person name="Long T.M."/>
            <person name="Calvey C.H."/>
            <person name="Aerts A.L."/>
            <person name="Barry K.W."/>
            <person name="Choi C."/>
            <person name="Clum A."/>
            <person name="Coughlan A.Y."/>
            <person name="Deshpande S."/>
            <person name="Douglass A.P."/>
            <person name="Hanson S.J."/>
            <person name="Klenk H.-P."/>
            <person name="LaButti K.M."/>
            <person name="Lapidus A."/>
            <person name="Lindquist E.A."/>
            <person name="Lipzen A.M."/>
            <person name="Meier-Kolthoff J.P."/>
            <person name="Ohm R.A."/>
            <person name="Otillar R.P."/>
            <person name="Pangilinan J.L."/>
            <person name="Peng Y."/>
            <person name="Rokas A."/>
            <person name="Rosa C.A."/>
            <person name="Scheuner C."/>
            <person name="Sibirny A.A."/>
            <person name="Slot J.C."/>
            <person name="Stielow J.B."/>
            <person name="Sun H."/>
            <person name="Kurtzman C.P."/>
            <person name="Blackwell M."/>
            <person name="Grigoriev I.V."/>
            <person name="Jeffries T.W."/>
        </authorList>
    </citation>
    <scope>NUCLEOTIDE SEQUENCE [LARGE SCALE GENOMIC DNA]</scope>
    <source>
        <strain evidence="8 9">NRRL Y-2026</strain>
    </source>
</reference>
<keyword evidence="2 6" id="KW-0378">Hydrolase</keyword>
<dbReference type="RefSeq" id="XP_019019257.1">
    <property type="nucleotide sequence ID" value="XM_019163117.1"/>
</dbReference>
<keyword evidence="3 6" id="KW-0347">Helicase</keyword>
<evidence type="ECO:0000256" key="5">
    <source>
        <dbReference type="ARBA" id="ARBA00023125"/>
    </source>
</evidence>
<evidence type="ECO:0000313" key="9">
    <source>
        <dbReference type="Proteomes" id="UP000094455"/>
    </source>
</evidence>
<dbReference type="CDD" id="cd17932">
    <property type="entry name" value="DEXQc_UvrD"/>
    <property type="match status" value="1"/>
</dbReference>
<name>A0A1E3NPV7_9ASCO</name>